<keyword evidence="1" id="KW-0732">Signal</keyword>
<name>A0ABQ8VTH1_9AGAR</name>
<evidence type="ECO:0000313" key="3">
    <source>
        <dbReference type="Proteomes" id="UP001150217"/>
    </source>
</evidence>
<comment type="caution">
    <text evidence="2">The sequence shown here is derived from an EMBL/GenBank/DDBJ whole genome shotgun (WGS) entry which is preliminary data.</text>
</comment>
<sequence length="164" mass="18129">MRLAAAYLVTLGIGLLSAVCAIPLSTSNPVQSGPEARSLQLRQPIDRKSSPIRARFIPALVKSEGSHQPVDNSFAQELVRHFLNQEHYDLEPHDISWENTYEHDDAGLGTISFFLMDDFDSAKCYKSCIGSLKIPAIIPAPFIHGVLAENSHDWAKLNAELFKA</sequence>
<gene>
    <name evidence="2" type="ORF">C8R41DRAFT_32397</name>
</gene>
<feature type="signal peptide" evidence="1">
    <location>
        <begin position="1"/>
        <end position="21"/>
    </location>
</feature>
<evidence type="ECO:0000313" key="2">
    <source>
        <dbReference type="EMBL" id="KAJ4499644.1"/>
    </source>
</evidence>
<dbReference type="Proteomes" id="UP001150217">
    <property type="component" value="Unassembled WGS sequence"/>
</dbReference>
<accession>A0ABQ8VTH1</accession>
<proteinExistence type="predicted"/>
<organism evidence="2 3">
    <name type="scientific">Lentinula lateritia</name>
    <dbReference type="NCBI Taxonomy" id="40482"/>
    <lineage>
        <taxon>Eukaryota</taxon>
        <taxon>Fungi</taxon>
        <taxon>Dikarya</taxon>
        <taxon>Basidiomycota</taxon>
        <taxon>Agaricomycotina</taxon>
        <taxon>Agaricomycetes</taxon>
        <taxon>Agaricomycetidae</taxon>
        <taxon>Agaricales</taxon>
        <taxon>Marasmiineae</taxon>
        <taxon>Omphalotaceae</taxon>
        <taxon>Lentinula</taxon>
    </lineage>
</organism>
<feature type="chain" id="PRO_5047209466" evidence="1">
    <location>
        <begin position="22"/>
        <end position="164"/>
    </location>
</feature>
<dbReference type="EMBL" id="JANVFT010000010">
    <property type="protein sequence ID" value="KAJ4499644.1"/>
    <property type="molecule type" value="Genomic_DNA"/>
</dbReference>
<keyword evidence="3" id="KW-1185">Reference proteome</keyword>
<evidence type="ECO:0000256" key="1">
    <source>
        <dbReference type="SAM" id="SignalP"/>
    </source>
</evidence>
<protein>
    <submittedName>
        <fullName evidence="2">Uncharacterized protein</fullName>
    </submittedName>
</protein>
<reference evidence="2" key="1">
    <citation type="submission" date="2022-08" db="EMBL/GenBank/DDBJ databases">
        <title>A Global Phylogenomic Analysis of the Shiitake Genus Lentinula.</title>
        <authorList>
            <consortium name="DOE Joint Genome Institute"/>
            <person name="Sierra-Patev S."/>
            <person name="Min B."/>
            <person name="Naranjo-Ortiz M."/>
            <person name="Looney B."/>
            <person name="Konkel Z."/>
            <person name="Slot J.C."/>
            <person name="Sakamoto Y."/>
            <person name="Steenwyk J.L."/>
            <person name="Rokas A."/>
            <person name="Carro J."/>
            <person name="Camarero S."/>
            <person name="Ferreira P."/>
            <person name="Molpeceres G."/>
            <person name="Ruiz-Duenas F.J."/>
            <person name="Serrano A."/>
            <person name="Henrissat B."/>
            <person name="Drula E."/>
            <person name="Hughes K.W."/>
            <person name="Mata J.L."/>
            <person name="Ishikawa N.K."/>
            <person name="Vargas-Isla R."/>
            <person name="Ushijima S."/>
            <person name="Smith C.A."/>
            <person name="Ahrendt S."/>
            <person name="Andreopoulos W."/>
            <person name="He G."/>
            <person name="Labutti K."/>
            <person name="Lipzen A."/>
            <person name="Ng V."/>
            <person name="Riley R."/>
            <person name="Sandor L."/>
            <person name="Barry K."/>
            <person name="Martinez A.T."/>
            <person name="Xiao Y."/>
            <person name="Gibbons J.G."/>
            <person name="Terashima K."/>
            <person name="Grigoriev I.V."/>
            <person name="Hibbett D.S."/>
        </authorList>
    </citation>
    <scope>NUCLEOTIDE SEQUENCE</scope>
    <source>
        <strain evidence="2">RHP3577 ss4</strain>
    </source>
</reference>